<keyword evidence="2" id="KW-1185">Reference proteome</keyword>
<proteinExistence type="predicted"/>
<evidence type="ECO:0000313" key="1">
    <source>
        <dbReference type="EMBL" id="GAO45825.1"/>
    </source>
</evidence>
<dbReference type="AlphaFoldDB" id="A0A0E9N8U8"/>
<evidence type="ECO:0000313" key="2">
    <source>
        <dbReference type="Proteomes" id="UP000033140"/>
    </source>
</evidence>
<gene>
    <name evidence="1" type="ORF">G7K_0074-t1</name>
</gene>
<protein>
    <submittedName>
        <fullName evidence="1">Uncharacterized protein</fullName>
    </submittedName>
</protein>
<dbReference type="Proteomes" id="UP000033140">
    <property type="component" value="Unassembled WGS sequence"/>
</dbReference>
<comment type="caution">
    <text evidence="1">The sequence shown here is derived from an EMBL/GenBank/DDBJ whole genome shotgun (WGS) entry which is preliminary data.</text>
</comment>
<organism evidence="1 2">
    <name type="scientific">Saitoella complicata (strain BCRC 22490 / CBS 7301 / JCM 7358 / NBRC 10748 / NRRL Y-17804)</name>
    <dbReference type="NCBI Taxonomy" id="698492"/>
    <lineage>
        <taxon>Eukaryota</taxon>
        <taxon>Fungi</taxon>
        <taxon>Dikarya</taxon>
        <taxon>Ascomycota</taxon>
        <taxon>Taphrinomycotina</taxon>
        <taxon>Taphrinomycotina incertae sedis</taxon>
        <taxon>Saitoella</taxon>
    </lineage>
</organism>
<accession>A0A0E9N8U8</accession>
<reference evidence="1 2" key="3">
    <citation type="journal article" date="2015" name="Genome Announc.">
        <title>Draft Genome Sequence of the Archiascomycetous Yeast Saitoella complicata.</title>
        <authorList>
            <person name="Yamauchi K."/>
            <person name="Kondo S."/>
            <person name="Hamamoto M."/>
            <person name="Takahashi Y."/>
            <person name="Ogura Y."/>
            <person name="Hayashi T."/>
            <person name="Nishida H."/>
        </authorList>
    </citation>
    <scope>NUCLEOTIDE SEQUENCE [LARGE SCALE GENOMIC DNA]</scope>
    <source>
        <strain evidence="1 2">NRRL Y-17804</strain>
    </source>
</reference>
<reference evidence="1 2" key="2">
    <citation type="journal article" date="2014" name="J. Gen. Appl. Microbiol.">
        <title>The early diverging ascomycetous budding yeast Saitoella complicata has three histone deacetylases belonging to the Clr6, Hos2, and Rpd3 lineages.</title>
        <authorList>
            <person name="Nishida H."/>
            <person name="Matsumoto T."/>
            <person name="Kondo S."/>
            <person name="Hamamoto M."/>
            <person name="Yoshikawa H."/>
        </authorList>
    </citation>
    <scope>NUCLEOTIDE SEQUENCE [LARGE SCALE GENOMIC DNA]</scope>
    <source>
        <strain evidence="1 2">NRRL Y-17804</strain>
    </source>
</reference>
<reference evidence="1 2" key="1">
    <citation type="journal article" date="2011" name="J. Gen. Appl. Microbiol.">
        <title>Draft genome sequencing of the enigmatic yeast Saitoella complicata.</title>
        <authorList>
            <person name="Nishida H."/>
            <person name="Hamamoto M."/>
            <person name="Sugiyama J."/>
        </authorList>
    </citation>
    <scope>NUCLEOTIDE SEQUENCE [LARGE SCALE GENOMIC DNA]</scope>
    <source>
        <strain evidence="1 2">NRRL Y-17804</strain>
    </source>
</reference>
<sequence length="92" mass="10555">MSNTCGSRSLVTIPECVHDFGLRLVHSIQGHLPFSVGKNPMVLYRSRYIVAPRPELKRYVTNWLYQSHMIQVHGENGDRQPEKISWNCGTTD</sequence>
<name>A0A0E9N8U8_SAICN</name>
<dbReference type="EMBL" id="BACD03000001">
    <property type="protein sequence ID" value="GAO45825.1"/>
    <property type="molecule type" value="Genomic_DNA"/>
</dbReference>